<dbReference type="AlphaFoldDB" id="A0AAE4MKE4"/>
<protein>
    <submittedName>
        <fullName evidence="1">Uncharacterized protein</fullName>
    </submittedName>
</protein>
<dbReference type="Proteomes" id="UP001271789">
    <property type="component" value="Unassembled WGS sequence"/>
</dbReference>
<reference evidence="1" key="1">
    <citation type="submission" date="2023-06" db="EMBL/GenBank/DDBJ databases">
        <title>Genome sequence of Methanosarcinaceae archaeon Ag5.</title>
        <authorList>
            <person name="Protasov E."/>
            <person name="Platt K."/>
            <person name="Poehlein A."/>
            <person name="Daniel R."/>
            <person name="Brune A."/>
        </authorList>
    </citation>
    <scope>NUCLEOTIDE SEQUENCE</scope>
    <source>
        <strain evidence="1">Ag5</strain>
    </source>
</reference>
<proteinExistence type="predicted"/>
<gene>
    <name evidence="1" type="ORF">MsAg5_13150</name>
</gene>
<evidence type="ECO:0000313" key="2">
    <source>
        <dbReference type="Proteomes" id="UP001271789"/>
    </source>
</evidence>
<accession>A0AAE4MKE4</accession>
<organism evidence="1 2">
    <name type="scientific">Methanolapillus africanus</name>
    <dbReference type="NCBI Taxonomy" id="3028297"/>
    <lineage>
        <taxon>Archaea</taxon>
        <taxon>Methanobacteriati</taxon>
        <taxon>Methanobacteriota</taxon>
        <taxon>Stenosarchaea group</taxon>
        <taxon>Methanomicrobia</taxon>
        <taxon>Methanosarcinales</taxon>
        <taxon>Methanosarcinaceae</taxon>
        <taxon>Methanolapillus</taxon>
    </lineage>
</organism>
<evidence type="ECO:0000313" key="1">
    <source>
        <dbReference type="EMBL" id="MDV0447425.1"/>
    </source>
</evidence>
<name>A0AAE4MKE4_9EURY</name>
<dbReference type="EMBL" id="JAWDKD010000019">
    <property type="protein sequence ID" value="MDV0447425.1"/>
    <property type="molecule type" value="Genomic_DNA"/>
</dbReference>
<keyword evidence="2" id="KW-1185">Reference proteome</keyword>
<sequence length="293" mass="33255">MSDDVLPEGVYSNKFSFVLLIKASVASLCDATASFRTEFSVQLTDPNGNVIQDDFKTETFRNFVLAIDVLYQYTQEFLDAGLSKKIKDYLDNTTVGSVSDKEIVESGILISEEFQKEMYDLGLKDTAQTIEMFDFELYRTITGENKVKNGLPSIPKSGEEFDPLNPNVEIIGFSGRSEFAFMYTNFSNRSFFLLSEGKFDEERNFFYGILVGFAPVFDLIFLDNCIAINNRLLNTTGPDDKPKKLSKKDYHNAYLLHKAEFSRLMMRAGIHQQPDIMDNKQPDYIPAQKPAGL</sequence>
<comment type="caution">
    <text evidence="1">The sequence shown here is derived from an EMBL/GenBank/DDBJ whole genome shotgun (WGS) entry which is preliminary data.</text>
</comment>